<sequence length="174" mass="19099">MSELKTGGAEKGRFIPESEQTAVWLLGGLAQVRVPGEATRNSFTVVQHTGTRGYNTPLHIHHFEDEVFIVLEGTLRMVCDGREQVAEAGSTMIIPREIPHGFVTTSENARFLTIHSTPGEAHRPQFDLFLAAEIPPAKALTLPPADMEMGQDLEFLIELGKKYAYSYAGPAPQP</sequence>
<dbReference type="Pfam" id="PF07883">
    <property type="entry name" value="Cupin_2"/>
    <property type="match status" value="1"/>
</dbReference>
<dbReference type="SUPFAM" id="SSF51182">
    <property type="entry name" value="RmlC-like cupins"/>
    <property type="match status" value="1"/>
</dbReference>
<dbReference type="Gene3D" id="2.60.120.10">
    <property type="entry name" value="Jelly Rolls"/>
    <property type="match status" value="1"/>
</dbReference>
<feature type="domain" description="Cupin type-2" evidence="1">
    <location>
        <begin position="55"/>
        <end position="114"/>
    </location>
</feature>
<dbReference type="InterPro" id="IPR011051">
    <property type="entry name" value="RmlC_Cupin_sf"/>
</dbReference>
<dbReference type="InterPro" id="IPR053146">
    <property type="entry name" value="QDO-like"/>
</dbReference>
<dbReference type="EMBL" id="JBHTHX010000503">
    <property type="protein sequence ID" value="MFD0886056.1"/>
    <property type="molecule type" value="Genomic_DNA"/>
</dbReference>
<protein>
    <submittedName>
        <fullName evidence="2">Cupin domain-containing protein</fullName>
    </submittedName>
</protein>
<dbReference type="InterPro" id="IPR013096">
    <property type="entry name" value="Cupin_2"/>
</dbReference>
<name>A0ABW3DTE2_9ACTN</name>
<evidence type="ECO:0000313" key="3">
    <source>
        <dbReference type="Proteomes" id="UP001597024"/>
    </source>
</evidence>
<dbReference type="Proteomes" id="UP001597024">
    <property type="component" value="Unassembled WGS sequence"/>
</dbReference>
<keyword evidence="3" id="KW-1185">Reference proteome</keyword>
<proteinExistence type="predicted"/>
<gene>
    <name evidence="2" type="ORF">ACFQ08_16030</name>
</gene>
<comment type="caution">
    <text evidence="2">The sequence shown here is derived from an EMBL/GenBank/DDBJ whole genome shotgun (WGS) entry which is preliminary data.</text>
</comment>
<reference evidence="3" key="1">
    <citation type="journal article" date="2019" name="Int. J. Syst. Evol. Microbiol.">
        <title>The Global Catalogue of Microorganisms (GCM) 10K type strain sequencing project: providing services to taxonomists for standard genome sequencing and annotation.</title>
        <authorList>
            <consortium name="The Broad Institute Genomics Platform"/>
            <consortium name="The Broad Institute Genome Sequencing Center for Infectious Disease"/>
            <person name="Wu L."/>
            <person name="Ma J."/>
        </authorList>
    </citation>
    <scope>NUCLEOTIDE SEQUENCE [LARGE SCALE GENOMIC DNA]</scope>
    <source>
        <strain evidence="3">CCUG 62974</strain>
    </source>
</reference>
<accession>A0ABW3DTE2</accession>
<evidence type="ECO:0000313" key="2">
    <source>
        <dbReference type="EMBL" id="MFD0886056.1"/>
    </source>
</evidence>
<organism evidence="2 3">
    <name type="scientific">Streptosporangium algeriense</name>
    <dbReference type="NCBI Taxonomy" id="1682748"/>
    <lineage>
        <taxon>Bacteria</taxon>
        <taxon>Bacillati</taxon>
        <taxon>Actinomycetota</taxon>
        <taxon>Actinomycetes</taxon>
        <taxon>Streptosporangiales</taxon>
        <taxon>Streptosporangiaceae</taxon>
        <taxon>Streptosporangium</taxon>
    </lineage>
</organism>
<dbReference type="PANTHER" id="PTHR36440">
    <property type="entry name" value="PUTATIVE (AFU_ORTHOLOGUE AFUA_8G07350)-RELATED"/>
    <property type="match status" value="1"/>
</dbReference>
<dbReference type="PANTHER" id="PTHR36440:SF1">
    <property type="entry name" value="PUTATIVE (AFU_ORTHOLOGUE AFUA_8G07350)-RELATED"/>
    <property type="match status" value="1"/>
</dbReference>
<dbReference type="InterPro" id="IPR014710">
    <property type="entry name" value="RmlC-like_jellyroll"/>
</dbReference>
<evidence type="ECO:0000259" key="1">
    <source>
        <dbReference type="Pfam" id="PF07883"/>
    </source>
</evidence>